<evidence type="ECO:0000313" key="14">
    <source>
        <dbReference type="Proteomes" id="UP000438914"/>
    </source>
</evidence>
<dbReference type="GO" id="GO:0008836">
    <property type="term" value="F:diaminopimelate decarboxylase activity"/>
    <property type="evidence" value="ECO:0007669"/>
    <property type="project" value="TreeGrafter"/>
</dbReference>
<reference evidence="13 14" key="1">
    <citation type="submission" date="2019-08" db="EMBL/GenBank/DDBJ databases">
        <title>In-depth cultivation of the pig gut microbiome towards novel bacterial diversity and tailored functional studies.</title>
        <authorList>
            <person name="Wylensek D."/>
            <person name="Hitch T.C.A."/>
            <person name="Clavel T."/>
        </authorList>
    </citation>
    <scope>NUCLEOTIDE SEQUENCE [LARGE SCALE GENOMIC DNA]</scope>
    <source>
        <strain evidence="13 14">LKV-178-WT-2A</strain>
    </source>
</reference>
<evidence type="ECO:0000256" key="6">
    <source>
        <dbReference type="ARBA" id="ARBA00023066"/>
    </source>
</evidence>
<dbReference type="Gene3D" id="3.20.20.10">
    <property type="entry name" value="Alanine racemase"/>
    <property type="match status" value="1"/>
</dbReference>
<evidence type="ECO:0000256" key="7">
    <source>
        <dbReference type="ARBA" id="ARBA00023239"/>
    </source>
</evidence>
<evidence type="ECO:0000259" key="12">
    <source>
        <dbReference type="Pfam" id="PF00278"/>
    </source>
</evidence>
<dbReference type="PANTHER" id="PTHR43727:SF1">
    <property type="entry name" value="CARBOXYNORSPERMIDINE_CARBOXYSPERMIDINE DECARBOXYLASE"/>
    <property type="match status" value="1"/>
</dbReference>
<organism evidence="13 14">
    <name type="scientific">Hallella mizrahii</name>
    <dbReference type="NCBI Taxonomy" id="2606637"/>
    <lineage>
        <taxon>Bacteria</taxon>
        <taxon>Pseudomonadati</taxon>
        <taxon>Bacteroidota</taxon>
        <taxon>Bacteroidia</taxon>
        <taxon>Bacteroidales</taxon>
        <taxon>Prevotellaceae</taxon>
        <taxon>Hallella</taxon>
    </lineage>
</organism>
<evidence type="ECO:0000256" key="10">
    <source>
        <dbReference type="ARBA" id="ARBA00047389"/>
    </source>
</evidence>
<dbReference type="RefSeq" id="WP_154532845.1">
    <property type="nucleotide sequence ID" value="NZ_VUNG01000002.1"/>
</dbReference>
<feature type="domain" description="Orn/DAP/Arg decarboxylase 2 C-terminal" evidence="12">
    <location>
        <begin position="220"/>
        <end position="349"/>
    </location>
</feature>
<dbReference type="PIRSF" id="PIRSF038941">
    <property type="entry name" value="NspC"/>
    <property type="match status" value="1"/>
</dbReference>
<comment type="catalytic activity">
    <reaction evidence="9">
        <text>carboxyspermidine + H(+) = spermidine + CO2</text>
        <dbReference type="Rhea" id="RHEA:34095"/>
        <dbReference type="ChEBI" id="CHEBI:15378"/>
        <dbReference type="ChEBI" id="CHEBI:16526"/>
        <dbReference type="ChEBI" id="CHEBI:57834"/>
        <dbReference type="ChEBI" id="CHEBI:65072"/>
        <dbReference type="EC" id="4.1.1.96"/>
    </reaction>
</comment>
<dbReference type="InterPro" id="IPR029066">
    <property type="entry name" value="PLP-binding_barrel"/>
</dbReference>
<keyword evidence="5" id="KW-0663">Pyridoxal phosphate</keyword>
<comment type="cofactor">
    <cofactor evidence="1">
        <name>pyridoxal 5'-phosphate</name>
        <dbReference type="ChEBI" id="CHEBI:597326"/>
    </cofactor>
</comment>
<evidence type="ECO:0000256" key="1">
    <source>
        <dbReference type="ARBA" id="ARBA00001933"/>
    </source>
</evidence>
<evidence type="ECO:0000256" key="2">
    <source>
        <dbReference type="ARBA" id="ARBA00012259"/>
    </source>
</evidence>
<gene>
    <name evidence="13" type="primary">nspC</name>
    <name evidence="13" type="ORF">FYJ73_01300</name>
</gene>
<dbReference type="InterPro" id="IPR009006">
    <property type="entry name" value="Ala_racemase/Decarboxylase_C"/>
</dbReference>
<comment type="catalytic activity">
    <reaction evidence="10">
        <text>carboxynorspermidine + H(+) = norspermidine + CO2</text>
        <dbReference type="Rhea" id="RHEA:34099"/>
        <dbReference type="ChEBI" id="CHEBI:15378"/>
        <dbReference type="ChEBI" id="CHEBI:16526"/>
        <dbReference type="ChEBI" id="CHEBI:57920"/>
        <dbReference type="ChEBI" id="CHEBI:65070"/>
        <dbReference type="EC" id="4.1.1.96"/>
    </reaction>
</comment>
<keyword evidence="7 13" id="KW-0456">Lyase</keyword>
<dbReference type="SUPFAM" id="SSF51419">
    <property type="entry name" value="PLP-binding barrel"/>
    <property type="match status" value="1"/>
</dbReference>
<evidence type="ECO:0000256" key="8">
    <source>
        <dbReference type="ARBA" id="ARBA00025802"/>
    </source>
</evidence>
<evidence type="ECO:0000256" key="5">
    <source>
        <dbReference type="ARBA" id="ARBA00022898"/>
    </source>
</evidence>
<dbReference type="PANTHER" id="PTHR43727">
    <property type="entry name" value="DIAMINOPIMELATE DECARBOXYLASE"/>
    <property type="match status" value="1"/>
</dbReference>
<proteinExistence type="inferred from homology"/>
<dbReference type="InterPro" id="IPR022643">
    <property type="entry name" value="De-COase2_C"/>
</dbReference>
<evidence type="ECO:0000256" key="4">
    <source>
        <dbReference type="ARBA" id="ARBA00022793"/>
    </source>
</evidence>
<dbReference type="EMBL" id="VUNG01000002">
    <property type="protein sequence ID" value="MST83333.1"/>
    <property type="molecule type" value="Genomic_DNA"/>
</dbReference>
<accession>A0A7K0KBP1</accession>
<dbReference type="FunFam" id="3.20.20.10:FF:000012">
    <property type="entry name" value="Carboxynorspermidine/carboxyspermidine decarboxylase"/>
    <property type="match status" value="1"/>
</dbReference>
<name>A0A7K0KBP1_9BACT</name>
<evidence type="ECO:0000313" key="13">
    <source>
        <dbReference type="EMBL" id="MST83333.1"/>
    </source>
</evidence>
<comment type="caution">
    <text evidence="13">The sequence shown here is derived from an EMBL/GenBank/DDBJ whole genome shotgun (WGS) entry which is preliminary data.</text>
</comment>
<dbReference type="Proteomes" id="UP000438914">
    <property type="component" value="Unassembled WGS sequence"/>
</dbReference>
<dbReference type="EC" id="4.1.1.96" evidence="2"/>
<dbReference type="GO" id="GO:0008295">
    <property type="term" value="P:spermidine biosynthetic process"/>
    <property type="evidence" value="ECO:0007669"/>
    <property type="project" value="UniProtKB-KW"/>
</dbReference>
<dbReference type="SUPFAM" id="SSF50621">
    <property type="entry name" value="Alanine racemase C-terminal domain-like"/>
    <property type="match status" value="1"/>
</dbReference>
<dbReference type="GO" id="GO:0045312">
    <property type="term" value="P:nor-spermidine biosynthetic process"/>
    <property type="evidence" value="ECO:0007669"/>
    <property type="project" value="InterPro"/>
</dbReference>
<dbReference type="Gene3D" id="2.40.37.10">
    <property type="entry name" value="Lyase, Ornithine Decarboxylase, Chain A, domain 1"/>
    <property type="match status" value="1"/>
</dbReference>
<dbReference type="Pfam" id="PF00278">
    <property type="entry name" value="Orn_DAP_Arg_deC"/>
    <property type="match status" value="1"/>
</dbReference>
<evidence type="ECO:0000256" key="3">
    <source>
        <dbReference type="ARBA" id="ARBA00013633"/>
    </source>
</evidence>
<evidence type="ECO:0000256" key="11">
    <source>
        <dbReference type="PIRSR" id="PIRSR038941-1"/>
    </source>
</evidence>
<dbReference type="GO" id="GO:0009089">
    <property type="term" value="P:lysine biosynthetic process via diaminopimelate"/>
    <property type="evidence" value="ECO:0007669"/>
    <property type="project" value="TreeGrafter"/>
</dbReference>
<feature type="binding site" evidence="11">
    <location>
        <position position="283"/>
    </location>
    <ligand>
        <name>substrate</name>
    </ligand>
</feature>
<sequence>MKVDLQTFSQLHYPAYVLEELRLRKNLKLISSVARRSDTTIILAFKAFALWKTFSIFREYIPATTASSLYEARLGYEKFGSRVHTFCPGYTDDNISEIAHYSSHLIFNSLSQHQSFAAKAKNANPEISLGLRVNPEYSEVETLLYNPCAPGSRFGVTADQLPEELPKDIEGFHCHCHCESGADVFQRTLAHIEEKFGKWFPQLKWINFGGGHLMTRKDYDTELLINILNGFHKRHPHLKLILEPGSAFLWQTGPLVSQVVDIVENHGIRTAILNVSFTCHMPDCLEMPYQPQVRFAESIGTDADGLYPAEKAPHIYRLGGDSCLSGDFMGYWKFDHELQVGENIIFEDMIHYTTVKTTMFNGISHPSLMLAHPDGELEMLRKFSYEDYMNRMD</sequence>
<keyword evidence="4" id="KW-0210">Decarboxylase</keyword>
<dbReference type="AlphaFoldDB" id="A0A7K0KBP1"/>
<comment type="similarity">
    <text evidence="8">Belongs to the Orn/Lys/Arg decarboxylase class-II family. NspC subfamily.</text>
</comment>
<keyword evidence="14" id="KW-1185">Reference proteome</keyword>
<protein>
    <recommendedName>
        <fullName evidence="3">Carboxynorspermidine/carboxyspermidine decarboxylase</fullName>
        <ecNumber evidence="2">4.1.1.96</ecNumber>
    </recommendedName>
</protein>
<keyword evidence="6" id="KW-0745">Spermidine biosynthesis</keyword>
<dbReference type="CDD" id="cd06829">
    <property type="entry name" value="PLPDE_III_CANSDC"/>
    <property type="match status" value="1"/>
</dbReference>
<dbReference type="InterPro" id="IPR005730">
    <property type="entry name" value="Nsp_de-COase"/>
</dbReference>
<evidence type="ECO:0000256" key="9">
    <source>
        <dbReference type="ARBA" id="ARBA00047351"/>
    </source>
</evidence>
<dbReference type="NCBIfam" id="TIGR01047">
    <property type="entry name" value="nspC"/>
    <property type="match status" value="1"/>
</dbReference>